<evidence type="ECO:0000256" key="1">
    <source>
        <dbReference type="ARBA" id="ARBA00004651"/>
    </source>
</evidence>
<evidence type="ECO:0000313" key="11">
    <source>
        <dbReference type="EMBL" id="MBB4752278.1"/>
    </source>
</evidence>
<feature type="transmembrane region" description="Helical" evidence="7">
    <location>
        <begin position="31"/>
        <end position="51"/>
    </location>
</feature>
<keyword evidence="3 7" id="KW-0812">Transmembrane</keyword>
<gene>
    <name evidence="10" type="ORF">Alo02nite_86350</name>
    <name evidence="11" type="ORF">BJ964_006439</name>
</gene>
<name>A0A7W7HKM1_9ACTN</name>
<evidence type="ECO:0000313" key="12">
    <source>
        <dbReference type="Proteomes" id="UP000590511"/>
    </source>
</evidence>
<proteinExistence type="inferred from homology"/>
<dbReference type="GO" id="GO:0005886">
    <property type="term" value="C:plasma membrane"/>
    <property type="evidence" value="ECO:0007669"/>
    <property type="project" value="UniProtKB-SubCell"/>
</dbReference>
<protein>
    <submittedName>
        <fullName evidence="10">ABC transporter permease</fullName>
    </submittedName>
    <submittedName>
        <fullName evidence="11">Putative ABC transport system permease protein</fullName>
    </submittedName>
</protein>
<dbReference type="InterPro" id="IPR025857">
    <property type="entry name" value="MacB_PCD"/>
</dbReference>
<evidence type="ECO:0000256" key="6">
    <source>
        <dbReference type="ARBA" id="ARBA00038076"/>
    </source>
</evidence>
<evidence type="ECO:0000256" key="5">
    <source>
        <dbReference type="ARBA" id="ARBA00023136"/>
    </source>
</evidence>
<organism evidence="11 12">
    <name type="scientific">Actinoplanes lobatus</name>
    <dbReference type="NCBI Taxonomy" id="113568"/>
    <lineage>
        <taxon>Bacteria</taxon>
        <taxon>Bacillati</taxon>
        <taxon>Actinomycetota</taxon>
        <taxon>Actinomycetes</taxon>
        <taxon>Micromonosporales</taxon>
        <taxon>Micromonosporaceae</taxon>
        <taxon>Actinoplanes</taxon>
    </lineage>
</organism>
<dbReference type="Proteomes" id="UP000631312">
    <property type="component" value="Unassembled WGS sequence"/>
</dbReference>
<dbReference type="AlphaFoldDB" id="A0A7W7HKM1"/>
<evidence type="ECO:0000256" key="4">
    <source>
        <dbReference type="ARBA" id="ARBA00022989"/>
    </source>
</evidence>
<feature type="transmembrane region" description="Helical" evidence="7">
    <location>
        <begin position="362"/>
        <end position="384"/>
    </location>
</feature>
<evidence type="ECO:0000313" key="10">
    <source>
        <dbReference type="EMBL" id="GIE45737.1"/>
    </source>
</evidence>
<keyword evidence="13" id="KW-1185">Reference proteome</keyword>
<dbReference type="Pfam" id="PF12704">
    <property type="entry name" value="MacB_PCD"/>
    <property type="match status" value="1"/>
</dbReference>
<reference evidence="10 13" key="2">
    <citation type="submission" date="2021-01" db="EMBL/GenBank/DDBJ databases">
        <title>Whole genome shotgun sequence of Actinoplanes lobatus NBRC 12513.</title>
        <authorList>
            <person name="Komaki H."/>
            <person name="Tamura T."/>
        </authorList>
    </citation>
    <scope>NUCLEOTIDE SEQUENCE [LARGE SCALE GENOMIC DNA]</scope>
    <source>
        <strain evidence="10 13">NBRC 12513</strain>
    </source>
</reference>
<comment type="subcellular location">
    <subcellularLocation>
        <location evidence="1">Cell membrane</location>
        <topology evidence="1">Multi-pass membrane protein</topology>
    </subcellularLocation>
</comment>
<feature type="transmembrane region" description="Helical" evidence="7">
    <location>
        <begin position="275"/>
        <end position="300"/>
    </location>
</feature>
<dbReference type="PANTHER" id="PTHR30572">
    <property type="entry name" value="MEMBRANE COMPONENT OF TRANSPORTER-RELATED"/>
    <property type="match status" value="1"/>
</dbReference>
<evidence type="ECO:0000256" key="3">
    <source>
        <dbReference type="ARBA" id="ARBA00022692"/>
    </source>
</evidence>
<reference evidence="11 12" key="1">
    <citation type="submission" date="2020-08" db="EMBL/GenBank/DDBJ databases">
        <title>Sequencing the genomes of 1000 actinobacteria strains.</title>
        <authorList>
            <person name="Klenk H.-P."/>
        </authorList>
    </citation>
    <scope>NUCLEOTIDE SEQUENCE [LARGE SCALE GENOMIC DNA]</scope>
    <source>
        <strain evidence="11 12">DSM 43150</strain>
    </source>
</reference>
<dbReference type="Proteomes" id="UP000590511">
    <property type="component" value="Unassembled WGS sequence"/>
</dbReference>
<keyword evidence="4 7" id="KW-1133">Transmembrane helix</keyword>
<feature type="domain" description="MacB-like periplasmic core" evidence="9">
    <location>
        <begin position="31"/>
        <end position="231"/>
    </location>
</feature>
<dbReference type="GO" id="GO:0022857">
    <property type="term" value="F:transmembrane transporter activity"/>
    <property type="evidence" value="ECO:0007669"/>
    <property type="project" value="TreeGrafter"/>
</dbReference>
<dbReference type="InterPro" id="IPR003838">
    <property type="entry name" value="ABC3_permease_C"/>
</dbReference>
<dbReference type="Pfam" id="PF02687">
    <property type="entry name" value="FtsX"/>
    <property type="match status" value="1"/>
</dbReference>
<dbReference type="InterPro" id="IPR050250">
    <property type="entry name" value="Macrolide_Exporter_MacB"/>
</dbReference>
<dbReference type="EMBL" id="BOMP01000172">
    <property type="protein sequence ID" value="GIE45737.1"/>
    <property type="molecule type" value="Genomic_DNA"/>
</dbReference>
<feature type="transmembrane region" description="Helical" evidence="7">
    <location>
        <begin position="327"/>
        <end position="350"/>
    </location>
</feature>
<keyword evidence="5 7" id="KW-0472">Membrane</keyword>
<comment type="caution">
    <text evidence="11">The sequence shown here is derived from an EMBL/GenBank/DDBJ whole genome shotgun (WGS) entry which is preliminary data.</text>
</comment>
<feature type="domain" description="ABC3 transporter permease C-terminal" evidence="8">
    <location>
        <begin position="279"/>
        <end position="391"/>
    </location>
</feature>
<comment type="similarity">
    <text evidence="6">Belongs to the ABC-4 integral membrane protein family.</text>
</comment>
<keyword evidence="2" id="KW-1003">Cell membrane</keyword>
<evidence type="ECO:0000313" key="13">
    <source>
        <dbReference type="Proteomes" id="UP000631312"/>
    </source>
</evidence>
<accession>A0A7W7HKM1</accession>
<evidence type="ECO:0000259" key="9">
    <source>
        <dbReference type="Pfam" id="PF12704"/>
    </source>
</evidence>
<dbReference type="EMBL" id="JACHNC010000001">
    <property type="protein sequence ID" value="MBB4752278.1"/>
    <property type="molecule type" value="Genomic_DNA"/>
</dbReference>
<dbReference type="PANTHER" id="PTHR30572:SF4">
    <property type="entry name" value="ABC TRANSPORTER PERMEASE YTRF"/>
    <property type="match status" value="1"/>
</dbReference>
<evidence type="ECO:0000259" key="8">
    <source>
        <dbReference type="Pfam" id="PF02687"/>
    </source>
</evidence>
<sequence length="398" mass="40931">MPATATVRLHPADLARVASVGLRTRRVRATLSALGIAIGVAAMVAVLGLSASSQAGLLSEIDELGTNLLTVEPGQTMSGETAKLPEDAVPMISRIGPVENVQSTGEVAAKVYRTRYIPEVNTNGLSVHAASLGLPTAVSTSVAQGEYLNAATAAQPVAVLGADAARRLGVYHLIPNQRIWVGEQWFYVAGILNPAKLTPEIDTSVLIGYESAAHYLNFDGYSTKVYVLSQPDQVTSVYNVLAATANPATPDEITVSRPSTALIARAAAQSAFNGLFLGLGAVALLVGGIGVANTMVISVLERRSEIGLRRALGATRGDIRTQFLSEAILLAAIGGAVGVGAGVLATVAYAQVKGWETVVPPLAWAGGLGASMLIGAVAGLLPALRAARMAPTEALRTA</sequence>
<evidence type="ECO:0000256" key="7">
    <source>
        <dbReference type="SAM" id="Phobius"/>
    </source>
</evidence>
<dbReference type="RefSeq" id="WP_188124173.1">
    <property type="nucleotide sequence ID" value="NZ_BOMP01000172.1"/>
</dbReference>
<evidence type="ECO:0000256" key="2">
    <source>
        <dbReference type="ARBA" id="ARBA00022475"/>
    </source>
</evidence>